<keyword evidence="7 9" id="KW-0408">Iron</keyword>
<dbReference type="InterPro" id="IPR034457">
    <property type="entry name" value="Organic_radical-activating"/>
</dbReference>
<comment type="subcellular location">
    <subcellularLocation>
        <location evidence="9">Cytoplasm</location>
    </subcellularLocation>
</comment>
<dbReference type="InterPro" id="IPR058240">
    <property type="entry name" value="rSAM_sf"/>
</dbReference>
<keyword evidence="11" id="KW-0670">Pyruvate</keyword>
<keyword evidence="8 9" id="KW-0411">Iron-sulfur</keyword>
<dbReference type="PROSITE" id="PS51918">
    <property type="entry name" value="RADICAL_SAM"/>
    <property type="match status" value="1"/>
</dbReference>
<dbReference type="EMBL" id="LRRQ01000044">
    <property type="protein sequence ID" value="OAM90931.1"/>
    <property type="molecule type" value="Genomic_DNA"/>
</dbReference>
<dbReference type="InterPro" id="IPR013785">
    <property type="entry name" value="Aldolase_TIM"/>
</dbReference>
<evidence type="ECO:0000256" key="2">
    <source>
        <dbReference type="ARBA" id="ARBA00009777"/>
    </source>
</evidence>
<dbReference type="PROSITE" id="PS01087">
    <property type="entry name" value="RADICAL_ACTIVATING"/>
    <property type="match status" value="1"/>
</dbReference>
<evidence type="ECO:0000256" key="5">
    <source>
        <dbReference type="ARBA" id="ARBA00022723"/>
    </source>
</evidence>
<dbReference type="STRING" id="1184151.AW736_00280"/>
<dbReference type="InterPro" id="IPR012838">
    <property type="entry name" value="PFL1_activating"/>
</dbReference>
<comment type="catalytic activity">
    <reaction evidence="9">
        <text>glycyl-[formate C-acetyltransferase] + reduced [flavodoxin] + S-adenosyl-L-methionine = glycin-2-yl radical-[formate C-acetyltransferase] + semiquinone [flavodoxin] + 5'-deoxyadenosine + L-methionine + H(+)</text>
        <dbReference type="Rhea" id="RHEA:19225"/>
        <dbReference type="Rhea" id="RHEA-COMP:10622"/>
        <dbReference type="Rhea" id="RHEA-COMP:12190"/>
        <dbReference type="Rhea" id="RHEA-COMP:12191"/>
        <dbReference type="Rhea" id="RHEA-COMP:14480"/>
        <dbReference type="ChEBI" id="CHEBI:15378"/>
        <dbReference type="ChEBI" id="CHEBI:17319"/>
        <dbReference type="ChEBI" id="CHEBI:29947"/>
        <dbReference type="ChEBI" id="CHEBI:32722"/>
        <dbReference type="ChEBI" id="CHEBI:57618"/>
        <dbReference type="ChEBI" id="CHEBI:57844"/>
        <dbReference type="ChEBI" id="CHEBI:59789"/>
        <dbReference type="ChEBI" id="CHEBI:140311"/>
        <dbReference type="EC" id="1.97.1.4"/>
    </reaction>
</comment>
<dbReference type="PANTHER" id="PTHR30352:SF5">
    <property type="entry name" value="PYRUVATE FORMATE-LYASE 1-ACTIVATING ENZYME"/>
    <property type="match status" value="1"/>
</dbReference>
<dbReference type="EC" id="1.97.1.4" evidence="9"/>
<dbReference type="OrthoDB" id="9782387at2"/>
<dbReference type="Gene3D" id="3.20.20.70">
    <property type="entry name" value="Aldolase class I"/>
    <property type="match status" value="1"/>
</dbReference>
<comment type="function">
    <text evidence="9">Activation of pyruvate formate-lyase under anaerobic conditions by generation of an organic free radical, using S-adenosylmethionine and reduced flavodoxin as cosubstrates to produce 5'-deoxy-adenosine.</text>
</comment>
<keyword evidence="5 9" id="KW-0479">Metal-binding</keyword>
<keyword evidence="3 9" id="KW-0004">4Fe-4S</keyword>
<feature type="domain" description="Radical SAM core" evidence="10">
    <location>
        <begin position="19"/>
        <end position="239"/>
    </location>
</feature>
<evidence type="ECO:0000256" key="7">
    <source>
        <dbReference type="ARBA" id="ARBA00023004"/>
    </source>
</evidence>
<evidence type="ECO:0000256" key="1">
    <source>
        <dbReference type="ARBA" id="ARBA00002918"/>
    </source>
</evidence>
<keyword evidence="12" id="KW-1185">Reference proteome</keyword>
<evidence type="ECO:0000313" key="12">
    <source>
        <dbReference type="Proteomes" id="UP000078486"/>
    </source>
</evidence>
<dbReference type="Proteomes" id="UP000078486">
    <property type="component" value="Unassembled WGS sequence"/>
</dbReference>
<keyword evidence="9" id="KW-0963">Cytoplasm</keyword>
<comment type="cofactor">
    <cofactor evidence="9">
        <name>[4Fe-4S] cluster</name>
        <dbReference type="ChEBI" id="CHEBI:49883"/>
    </cofactor>
    <text evidence="9">Binds 1 [4Fe-4S] cluster. The cluster is coordinated with 3 cysteines and an exchangeable S-adenosyl-L-methionine.</text>
</comment>
<gene>
    <name evidence="11" type="primary">pflA</name>
    <name evidence="11" type="ORF">AW736_00280</name>
</gene>
<dbReference type="SUPFAM" id="SSF102114">
    <property type="entry name" value="Radical SAM enzymes"/>
    <property type="match status" value="1"/>
</dbReference>
<dbReference type="SFLD" id="SFLDG01067">
    <property type="entry name" value="SPASM/twitch_domain_containing"/>
    <property type="match status" value="1"/>
</dbReference>
<comment type="similarity">
    <text evidence="2 9">Belongs to the organic radical-activating enzymes family.</text>
</comment>
<evidence type="ECO:0000313" key="11">
    <source>
        <dbReference type="EMBL" id="OAM90931.1"/>
    </source>
</evidence>
<evidence type="ECO:0000256" key="9">
    <source>
        <dbReference type="RuleBase" id="RU362053"/>
    </source>
</evidence>
<dbReference type="GO" id="GO:0046872">
    <property type="term" value="F:metal ion binding"/>
    <property type="evidence" value="ECO:0007669"/>
    <property type="project" value="UniProtKB-UniRule"/>
</dbReference>
<dbReference type="NCBIfam" id="TIGR02493">
    <property type="entry name" value="PFLA"/>
    <property type="match status" value="1"/>
</dbReference>
<evidence type="ECO:0000256" key="3">
    <source>
        <dbReference type="ARBA" id="ARBA00022485"/>
    </source>
</evidence>
<dbReference type="GO" id="GO:0051539">
    <property type="term" value="F:4 iron, 4 sulfur cluster binding"/>
    <property type="evidence" value="ECO:0007669"/>
    <property type="project" value="UniProtKB-UniRule"/>
</dbReference>
<dbReference type="CDD" id="cd01335">
    <property type="entry name" value="Radical_SAM"/>
    <property type="match status" value="1"/>
</dbReference>
<dbReference type="InterPro" id="IPR007197">
    <property type="entry name" value="rSAM"/>
</dbReference>
<dbReference type="GO" id="GO:0005737">
    <property type="term" value="C:cytoplasm"/>
    <property type="evidence" value="ECO:0007669"/>
    <property type="project" value="UniProtKB-SubCell"/>
</dbReference>
<dbReference type="GO" id="GO:0016829">
    <property type="term" value="F:lyase activity"/>
    <property type="evidence" value="ECO:0007669"/>
    <property type="project" value="UniProtKB-KW"/>
</dbReference>
<dbReference type="InterPro" id="IPR001989">
    <property type="entry name" value="Radical_activat_CS"/>
</dbReference>
<evidence type="ECO:0000256" key="8">
    <source>
        <dbReference type="ARBA" id="ARBA00023014"/>
    </source>
</evidence>
<keyword evidence="4 9" id="KW-0949">S-adenosyl-L-methionine</keyword>
<dbReference type="PANTHER" id="PTHR30352">
    <property type="entry name" value="PYRUVATE FORMATE-LYASE-ACTIVATING ENZYME"/>
    <property type="match status" value="1"/>
</dbReference>
<dbReference type="GO" id="GO:0043365">
    <property type="term" value="F:[formate-C-acetyltransferase]-activating enzyme activity"/>
    <property type="evidence" value="ECO:0007669"/>
    <property type="project" value="UniProtKB-UniRule"/>
</dbReference>
<dbReference type="SFLD" id="SFLDS00029">
    <property type="entry name" value="Radical_SAM"/>
    <property type="match status" value="1"/>
</dbReference>
<name>A0A178IML7_9BACT</name>
<comment type="caution">
    <text evidence="11">The sequence shown here is derived from an EMBL/GenBank/DDBJ whole genome shotgun (WGS) entry which is preliminary data.</text>
</comment>
<sequence length="247" mass="28034">MHAPPSTLRIHSIETLGTHDGPGLRMIVFTQGCHMRCVYCHNPDTLDLDGGRLVTLDELVERAIRQKPYFGARGGVTISGGEPTVHRRALLALFRRLHAAGIHTCLDTNGLILDEELRALYDETDLVLLDLKHIDDAQHRRVTGVSNANPLAAAAYRESTGRPMWLRYVLVPGWTDQPDALARWATHFAAYKTLRRVEILPYHRLGVHKWEHLKLDYKLRDVEPPSNEIKDRALRIFSAHLQNVVLK</sequence>
<dbReference type="Pfam" id="PF04055">
    <property type="entry name" value="Radical_SAM"/>
    <property type="match status" value="1"/>
</dbReference>
<proteinExistence type="inferred from homology"/>
<accession>A0A178IML7</accession>
<reference evidence="11 12" key="1">
    <citation type="submission" date="2016-01" db="EMBL/GenBank/DDBJ databases">
        <title>High potential of lignocellulose degradation of a new Verrucomicrobia species.</title>
        <authorList>
            <person name="Wang Y."/>
            <person name="Shi Y."/>
            <person name="Qiu Z."/>
            <person name="Liu S."/>
            <person name="Yang H."/>
        </authorList>
    </citation>
    <scope>NUCLEOTIDE SEQUENCE [LARGE SCALE GENOMIC DNA]</scope>
    <source>
        <strain evidence="11 12">TSB47</strain>
    </source>
</reference>
<dbReference type="AlphaFoldDB" id="A0A178IML7"/>
<dbReference type="SFLD" id="SFLDG01066">
    <property type="entry name" value="organic_radical-activating_enz"/>
    <property type="match status" value="1"/>
</dbReference>
<comment type="function">
    <text evidence="1">Activation of pyruvate formate-lyase 1 under anaerobic conditions by generation of an organic free radical, using S-adenosylmethionine and reduced flavodoxin as cosubstrates to produce 5'-deoxy-adenosine.</text>
</comment>
<evidence type="ECO:0000259" key="10">
    <source>
        <dbReference type="PROSITE" id="PS51918"/>
    </source>
</evidence>
<keyword evidence="11" id="KW-0456">Lyase</keyword>
<evidence type="ECO:0000256" key="6">
    <source>
        <dbReference type="ARBA" id="ARBA00023002"/>
    </source>
</evidence>
<protein>
    <recommendedName>
        <fullName evidence="9">Pyruvate formate-lyase-activating enzyme</fullName>
        <ecNumber evidence="9">1.97.1.4</ecNumber>
    </recommendedName>
</protein>
<evidence type="ECO:0000256" key="4">
    <source>
        <dbReference type="ARBA" id="ARBA00022691"/>
    </source>
</evidence>
<keyword evidence="6 9" id="KW-0560">Oxidoreductase</keyword>
<organism evidence="11 12">
    <name type="scientific">Termitidicoccus mucosus</name>
    <dbReference type="NCBI Taxonomy" id="1184151"/>
    <lineage>
        <taxon>Bacteria</taxon>
        <taxon>Pseudomonadati</taxon>
        <taxon>Verrucomicrobiota</taxon>
        <taxon>Opitutia</taxon>
        <taxon>Opitutales</taxon>
        <taxon>Opitutaceae</taxon>
        <taxon>Termitidicoccus</taxon>
    </lineage>
</organism>